<dbReference type="InterPro" id="IPR036388">
    <property type="entry name" value="WH-like_DNA-bd_sf"/>
</dbReference>
<evidence type="ECO:0000256" key="2">
    <source>
        <dbReference type="ARBA" id="ARBA00023125"/>
    </source>
</evidence>
<reference evidence="6" key="1">
    <citation type="journal article" date="2019" name="Int. J. Syst. Evol. Microbiol.">
        <title>The Global Catalogue of Microorganisms (GCM) 10K type strain sequencing project: providing services to taxonomists for standard genome sequencing and annotation.</title>
        <authorList>
            <consortium name="The Broad Institute Genomics Platform"/>
            <consortium name="The Broad Institute Genome Sequencing Center for Infectious Disease"/>
            <person name="Wu L."/>
            <person name="Ma J."/>
        </authorList>
    </citation>
    <scope>NUCLEOTIDE SEQUENCE [LARGE SCALE GENOMIC DNA]</scope>
    <source>
        <strain evidence="6">CCUG 49018</strain>
    </source>
</reference>
<evidence type="ECO:0000313" key="6">
    <source>
        <dbReference type="Proteomes" id="UP001597182"/>
    </source>
</evidence>
<dbReference type="SMART" id="SM00421">
    <property type="entry name" value="HTH_LUXR"/>
    <property type="match status" value="1"/>
</dbReference>
<dbReference type="Proteomes" id="UP001597182">
    <property type="component" value="Unassembled WGS sequence"/>
</dbReference>
<dbReference type="InterPro" id="IPR059106">
    <property type="entry name" value="WHD_MalT"/>
</dbReference>
<dbReference type="PRINTS" id="PR00038">
    <property type="entry name" value="HTHLUXR"/>
</dbReference>
<evidence type="ECO:0000313" key="5">
    <source>
        <dbReference type="EMBL" id="MFD1232056.1"/>
    </source>
</evidence>
<dbReference type="Pfam" id="PF25873">
    <property type="entry name" value="WHD_MalT"/>
    <property type="match status" value="1"/>
</dbReference>
<gene>
    <name evidence="5" type="ORF">ACFQ34_02050</name>
</gene>
<evidence type="ECO:0000256" key="3">
    <source>
        <dbReference type="ARBA" id="ARBA00023163"/>
    </source>
</evidence>
<dbReference type="Gene3D" id="3.40.50.300">
    <property type="entry name" value="P-loop containing nucleotide triphosphate hydrolases"/>
    <property type="match status" value="1"/>
</dbReference>
<dbReference type="SUPFAM" id="SSF46894">
    <property type="entry name" value="C-terminal effector domain of the bipartite response regulators"/>
    <property type="match status" value="1"/>
</dbReference>
<evidence type="ECO:0000256" key="1">
    <source>
        <dbReference type="ARBA" id="ARBA00023015"/>
    </source>
</evidence>
<dbReference type="InterPro" id="IPR000792">
    <property type="entry name" value="Tscrpt_reg_LuxR_C"/>
</dbReference>
<dbReference type="Pfam" id="PF00196">
    <property type="entry name" value="GerE"/>
    <property type="match status" value="1"/>
</dbReference>
<evidence type="ECO:0000259" key="4">
    <source>
        <dbReference type="PROSITE" id="PS50043"/>
    </source>
</evidence>
<dbReference type="Gene3D" id="1.10.10.10">
    <property type="entry name" value="Winged helix-like DNA-binding domain superfamily/Winged helix DNA-binding domain"/>
    <property type="match status" value="1"/>
</dbReference>
<dbReference type="CDD" id="cd06170">
    <property type="entry name" value="LuxR_C_like"/>
    <property type="match status" value="1"/>
</dbReference>
<keyword evidence="1" id="KW-0805">Transcription regulation</keyword>
<protein>
    <submittedName>
        <fullName evidence="5">LuxR C-terminal-related transcriptional regulator</fullName>
    </submittedName>
</protein>
<dbReference type="InterPro" id="IPR027417">
    <property type="entry name" value="P-loop_NTPase"/>
</dbReference>
<dbReference type="SUPFAM" id="SSF52540">
    <property type="entry name" value="P-loop containing nucleoside triphosphate hydrolases"/>
    <property type="match status" value="1"/>
</dbReference>
<dbReference type="PANTHER" id="PTHR44688:SF16">
    <property type="entry name" value="DNA-BINDING TRANSCRIPTIONAL ACTIVATOR DEVR_DOSR"/>
    <property type="match status" value="1"/>
</dbReference>
<organism evidence="5 6">
    <name type="scientific">Pseudonocardia benzenivorans</name>
    <dbReference type="NCBI Taxonomy" id="228005"/>
    <lineage>
        <taxon>Bacteria</taxon>
        <taxon>Bacillati</taxon>
        <taxon>Actinomycetota</taxon>
        <taxon>Actinomycetes</taxon>
        <taxon>Pseudonocardiales</taxon>
        <taxon>Pseudonocardiaceae</taxon>
        <taxon>Pseudonocardia</taxon>
    </lineage>
</organism>
<dbReference type="EMBL" id="JBHTMB010000012">
    <property type="protein sequence ID" value="MFD1232056.1"/>
    <property type="molecule type" value="Genomic_DNA"/>
</dbReference>
<dbReference type="PANTHER" id="PTHR44688">
    <property type="entry name" value="DNA-BINDING TRANSCRIPTIONAL ACTIVATOR DEVR_DOSR"/>
    <property type="match status" value="1"/>
</dbReference>
<dbReference type="RefSeq" id="WP_346091030.1">
    <property type="nucleotide sequence ID" value="NZ_BAABKS010000017.1"/>
</dbReference>
<dbReference type="InterPro" id="IPR003593">
    <property type="entry name" value="AAA+_ATPase"/>
</dbReference>
<keyword evidence="3" id="KW-0804">Transcription</keyword>
<dbReference type="PROSITE" id="PS50043">
    <property type="entry name" value="HTH_LUXR_2"/>
    <property type="match status" value="1"/>
</dbReference>
<sequence>MHVPGSTIALPELPAASVPRPDLVDLLDRAEPGQLVLVVAPPGYGKTVVLTEWMRARHAPRVAWVSLDATFDADRFRSALTAALAAVPGLPQGLLRNAAGAAGHRPGADVVDELLAALDDVRPAVPVVLDDVHELTDPGALRDLGRLVLTGAAGLRLVLASRHDPPLPLPRLRAAGRTHELRAEHLRFTLAETTSLMRVSGLDLTPGQIAALHSRTAGWAAGLRFAAVALQSTEDRQGFIEQFSGSEHSTADYLTGEVMASLPVPSRDLLRVESVCGLLPTGLASALSGRPDAGRVLGELADDTGLVERLDPSTFRIHPLLRTYLGAELERHLPARYRHSHVTAAWWWLAAGDPVHALRHAERAEDPELLRSLLPSMGLRLVATGELAALRTLIDGARDAGGPVDAWAPLLEAYLEFALGAGTDRTALAALEQADRVWPAAPQPPPAQLRGSIELLLTGHTETRAPVPSVAETPEQALLERLSRATVEVSEPALDPARVRTGLEELVLLAREHGFGWFEEWAWTLLTVVELAAGRYRDMAGAARSAITAAAMLGRQVSAMPASVAVIAYADLLAGDPAAARQRVAAAVAEEPRGEPERVLRVLHSVAGHDLGETAIGLARCRSALFELTAPAAVLASLAVLEHEVELSHAGATNAARTTEWLQERVGNVAEVLLMDARAHQAAGRHDAARTTAEAIVAGVVPHLVAHTPVDAHLVLSECALRDGELERGRAELVAALRGAAKLDVVRPPAVVTGPVGDLVESVSAEVSDRPWHERLVAARAMVHGRVRAALSERELAVLALLPSLLSAAEIADELTVSVNTVKTHIRSIYTKLGVGHRRDAVVQARELDLLP</sequence>
<dbReference type="InterPro" id="IPR016032">
    <property type="entry name" value="Sig_transdc_resp-reg_C-effctor"/>
</dbReference>
<feature type="domain" description="HTH luxR-type" evidence="4">
    <location>
        <begin position="784"/>
        <end position="849"/>
    </location>
</feature>
<name>A0ABW3VB41_9PSEU</name>
<accession>A0ABW3VB41</accession>
<proteinExistence type="predicted"/>
<keyword evidence="6" id="KW-1185">Reference proteome</keyword>
<keyword evidence="2" id="KW-0238">DNA-binding</keyword>
<dbReference type="SMART" id="SM00382">
    <property type="entry name" value="AAA"/>
    <property type="match status" value="1"/>
</dbReference>
<comment type="caution">
    <text evidence="5">The sequence shown here is derived from an EMBL/GenBank/DDBJ whole genome shotgun (WGS) entry which is preliminary data.</text>
</comment>